<dbReference type="Proteomes" id="UP001358417">
    <property type="component" value="Unassembled WGS sequence"/>
</dbReference>
<comment type="pathway">
    <text evidence="3">Amine and polyamine biosynthesis; betaine biosynthesis via choline pathway; betaine aldehyde from choline (monooxygenase route): step 1/1.</text>
</comment>
<dbReference type="SUPFAM" id="SSF50022">
    <property type="entry name" value="ISP domain"/>
    <property type="match status" value="1"/>
</dbReference>
<evidence type="ECO:0000256" key="6">
    <source>
        <dbReference type="ARBA" id="ARBA00014931"/>
    </source>
</evidence>
<proteinExistence type="inferred from homology"/>
<dbReference type="InterPro" id="IPR017941">
    <property type="entry name" value="Rieske_2Fe-2S"/>
</dbReference>
<evidence type="ECO:0000313" key="16">
    <source>
        <dbReference type="Proteomes" id="UP001358417"/>
    </source>
</evidence>
<keyword evidence="16" id="KW-1185">Reference proteome</keyword>
<dbReference type="GeneID" id="89970924"/>
<evidence type="ECO:0000256" key="4">
    <source>
        <dbReference type="ARBA" id="ARBA00010848"/>
    </source>
</evidence>
<dbReference type="RefSeq" id="XP_064705936.1">
    <property type="nucleotide sequence ID" value="XM_064846326.1"/>
</dbReference>
<comment type="similarity">
    <text evidence="4">Belongs to the choline monooxygenase family.</text>
</comment>
<dbReference type="EMBL" id="JAVRRD010000014">
    <property type="protein sequence ID" value="KAK5051922.1"/>
    <property type="molecule type" value="Genomic_DNA"/>
</dbReference>
<reference evidence="15 16" key="1">
    <citation type="submission" date="2023-08" db="EMBL/GenBank/DDBJ databases">
        <title>Black Yeasts Isolated from many extreme environments.</title>
        <authorList>
            <person name="Coleine C."/>
            <person name="Stajich J.E."/>
            <person name="Selbmann L."/>
        </authorList>
    </citation>
    <scope>NUCLEOTIDE SEQUENCE [LARGE SCALE GENOMIC DNA]</scope>
    <source>
        <strain evidence="15 16">CCFEE 5792</strain>
    </source>
</reference>
<dbReference type="PROSITE" id="PS51296">
    <property type="entry name" value="RIESKE"/>
    <property type="match status" value="1"/>
</dbReference>
<dbReference type="CDD" id="cd00680">
    <property type="entry name" value="RHO_alpha_C"/>
    <property type="match status" value="1"/>
</dbReference>
<comment type="catalytic activity">
    <reaction evidence="13">
        <text>choline + 2 reduced [2Fe-2S]-[ferredoxin] + O2 + 2 H(+) = betaine aldehyde hydrate + 2 oxidized [2Fe-2S]-[ferredoxin] + H2O</text>
        <dbReference type="Rhea" id="RHEA:17769"/>
        <dbReference type="Rhea" id="RHEA-COMP:10000"/>
        <dbReference type="Rhea" id="RHEA-COMP:10001"/>
        <dbReference type="ChEBI" id="CHEBI:15354"/>
        <dbReference type="ChEBI" id="CHEBI:15377"/>
        <dbReference type="ChEBI" id="CHEBI:15378"/>
        <dbReference type="ChEBI" id="CHEBI:15379"/>
        <dbReference type="ChEBI" id="CHEBI:15870"/>
        <dbReference type="ChEBI" id="CHEBI:33737"/>
        <dbReference type="ChEBI" id="CHEBI:33738"/>
        <dbReference type="EC" id="1.14.15.7"/>
    </reaction>
</comment>
<comment type="cofactor">
    <cofactor evidence="1">
        <name>Fe cation</name>
        <dbReference type="ChEBI" id="CHEBI:24875"/>
    </cofactor>
</comment>
<dbReference type="InterPro" id="IPR036922">
    <property type="entry name" value="Rieske_2Fe-2S_sf"/>
</dbReference>
<name>A0AAV9NCB0_9EURO</name>
<dbReference type="Gene3D" id="2.102.10.10">
    <property type="entry name" value="Rieske [2Fe-2S] iron-sulphur domain"/>
    <property type="match status" value="1"/>
</dbReference>
<evidence type="ECO:0000256" key="3">
    <source>
        <dbReference type="ARBA" id="ARBA00004866"/>
    </source>
</evidence>
<gene>
    <name evidence="15" type="ORF">LTR84_002725</name>
</gene>
<dbReference type="PANTHER" id="PTHR43756">
    <property type="entry name" value="CHOLINE MONOOXYGENASE, CHLOROPLASTIC"/>
    <property type="match status" value="1"/>
</dbReference>
<keyword evidence="10" id="KW-0408">Iron</keyword>
<comment type="function">
    <text evidence="2">Catalyzes the first step of the osmoprotectant glycine betaine synthesis.</text>
</comment>
<dbReference type="PRINTS" id="PR00090">
    <property type="entry name" value="RNGDIOXGNASE"/>
</dbReference>
<dbReference type="InterPro" id="IPR015879">
    <property type="entry name" value="Ring_hydroxy_dOase_asu_C_dom"/>
</dbReference>
<sequence>MAGTLKRFLGYGTEANDAPTSKRSLPASWYRSPEMYELERRAIFSKKWILVTHQNRFEKPGDYVRITEAGFSFFLCLGKDGILRGFHNICRHRGFPILHNDEGNAKILACKYHGWSYGINGKLAKAPHFETFSNFDKDQTGLLPVHVHVDQLKFVWVNLEASKVPTTSWDEQLDGVDQQQRFSGFDFSHYRYDHSWGMQGDYNWKTLADNYNECLHCRTAHPDTAGLVEIEAYRVEGNVGHLQHYNKRQEDGLNGDFQLASTYYFPNACMTVTPDFFYMMRCVPTSVSTCSMEYEVYRKIGGDPEAFDKTDQLFKRVLAEDKWLCNETQKNLEAGIYKNGPLHPDYESGPVYFQSLVRKAIYEHRKEEEKLKSQIWPAAPPVESTADEDEAFCSGLSCAPESKALAW</sequence>
<dbReference type="GO" id="GO:0005506">
    <property type="term" value="F:iron ion binding"/>
    <property type="evidence" value="ECO:0007669"/>
    <property type="project" value="InterPro"/>
</dbReference>
<dbReference type="Gene3D" id="3.90.380.10">
    <property type="entry name" value="Naphthalene 1,2-dioxygenase Alpha Subunit, Chain A, domain 1"/>
    <property type="match status" value="1"/>
</dbReference>
<evidence type="ECO:0000256" key="1">
    <source>
        <dbReference type="ARBA" id="ARBA00001962"/>
    </source>
</evidence>
<keyword evidence="9" id="KW-0560">Oxidoreductase</keyword>
<evidence type="ECO:0000256" key="2">
    <source>
        <dbReference type="ARBA" id="ARBA00002149"/>
    </source>
</evidence>
<protein>
    <recommendedName>
        <fullName evidence="6">Choline monooxygenase, chloroplastic</fullName>
        <ecNumber evidence="5">1.14.15.7</ecNumber>
    </recommendedName>
</protein>
<accession>A0AAV9NCB0</accession>
<keyword evidence="7" id="KW-0001">2Fe-2S</keyword>
<keyword evidence="11" id="KW-0411">Iron-sulfur</keyword>
<dbReference type="Pfam" id="PF00848">
    <property type="entry name" value="Ring_hydroxyl_A"/>
    <property type="match status" value="1"/>
</dbReference>
<comment type="caution">
    <text evidence="15">The sequence shown here is derived from an EMBL/GenBank/DDBJ whole genome shotgun (WGS) entry which is preliminary data.</text>
</comment>
<dbReference type="InterPro" id="IPR001663">
    <property type="entry name" value="Rng_hydr_dOase-A"/>
</dbReference>
<dbReference type="EC" id="1.14.15.7" evidence="5"/>
<dbReference type="PANTHER" id="PTHR43756:SF5">
    <property type="entry name" value="CHOLINE MONOOXYGENASE, CHLOROPLASTIC"/>
    <property type="match status" value="1"/>
</dbReference>
<evidence type="ECO:0000256" key="12">
    <source>
        <dbReference type="ARBA" id="ARBA00023027"/>
    </source>
</evidence>
<evidence type="ECO:0000256" key="9">
    <source>
        <dbReference type="ARBA" id="ARBA00023002"/>
    </source>
</evidence>
<dbReference type="InterPro" id="IPR015881">
    <property type="entry name" value="ARHD_Rieske_2Fe_2S"/>
</dbReference>
<keyword evidence="8" id="KW-0479">Metal-binding</keyword>
<evidence type="ECO:0000256" key="13">
    <source>
        <dbReference type="ARBA" id="ARBA00049097"/>
    </source>
</evidence>
<evidence type="ECO:0000256" key="7">
    <source>
        <dbReference type="ARBA" id="ARBA00022714"/>
    </source>
</evidence>
<feature type="domain" description="Rieske" evidence="14">
    <location>
        <begin position="58"/>
        <end position="127"/>
    </location>
</feature>
<dbReference type="GO" id="GO:0051537">
    <property type="term" value="F:2 iron, 2 sulfur cluster binding"/>
    <property type="evidence" value="ECO:0007669"/>
    <property type="project" value="UniProtKB-KW"/>
</dbReference>
<dbReference type="Pfam" id="PF00355">
    <property type="entry name" value="Rieske"/>
    <property type="match status" value="1"/>
</dbReference>
<evidence type="ECO:0000256" key="10">
    <source>
        <dbReference type="ARBA" id="ARBA00023004"/>
    </source>
</evidence>
<dbReference type="SUPFAM" id="SSF55961">
    <property type="entry name" value="Bet v1-like"/>
    <property type="match status" value="1"/>
</dbReference>
<evidence type="ECO:0000256" key="8">
    <source>
        <dbReference type="ARBA" id="ARBA00022723"/>
    </source>
</evidence>
<dbReference type="AlphaFoldDB" id="A0AAV9NCB0"/>
<organism evidence="15 16">
    <name type="scientific">Exophiala bonariae</name>
    <dbReference type="NCBI Taxonomy" id="1690606"/>
    <lineage>
        <taxon>Eukaryota</taxon>
        <taxon>Fungi</taxon>
        <taxon>Dikarya</taxon>
        <taxon>Ascomycota</taxon>
        <taxon>Pezizomycotina</taxon>
        <taxon>Eurotiomycetes</taxon>
        <taxon>Chaetothyriomycetidae</taxon>
        <taxon>Chaetothyriales</taxon>
        <taxon>Herpotrichiellaceae</taxon>
        <taxon>Exophiala</taxon>
    </lineage>
</organism>
<dbReference type="GO" id="GO:0019133">
    <property type="term" value="F:choline monooxygenase activity"/>
    <property type="evidence" value="ECO:0007669"/>
    <property type="project" value="UniProtKB-EC"/>
</dbReference>
<keyword evidence="12" id="KW-0520">NAD</keyword>
<evidence type="ECO:0000259" key="14">
    <source>
        <dbReference type="PROSITE" id="PS51296"/>
    </source>
</evidence>
<evidence type="ECO:0000256" key="5">
    <source>
        <dbReference type="ARBA" id="ARBA00012763"/>
    </source>
</evidence>
<dbReference type="PROSITE" id="PS00570">
    <property type="entry name" value="RING_HYDROXYL_ALPHA"/>
    <property type="match status" value="1"/>
</dbReference>
<dbReference type="CDD" id="cd03469">
    <property type="entry name" value="Rieske_RO_Alpha_N"/>
    <property type="match status" value="1"/>
</dbReference>
<evidence type="ECO:0000256" key="11">
    <source>
        <dbReference type="ARBA" id="ARBA00023014"/>
    </source>
</evidence>
<evidence type="ECO:0000313" key="15">
    <source>
        <dbReference type="EMBL" id="KAK5051922.1"/>
    </source>
</evidence>